<proteinExistence type="predicted"/>
<evidence type="ECO:0000313" key="2">
    <source>
        <dbReference type="EMBL" id="KAF9546721.1"/>
    </source>
</evidence>
<comment type="caution">
    <text evidence="2">The sequence shown here is derived from an EMBL/GenBank/DDBJ whole genome shotgun (WGS) entry which is preliminary data.</text>
</comment>
<dbReference type="Proteomes" id="UP000723463">
    <property type="component" value="Unassembled WGS sequence"/>
</dbReference>
<reference evidence="2" key="1">
    <citation type="journal article" date="2020" name="Fungal Divers.">
        <title>Resolving the Mortierellaceae phylogeny through synthesis of multi-gene phylogenetics and phylogenomics.</title>
        <authorList>
            <person name="Vandepol N."/>
            <person name="Liber J."/>
            <person name="Desiro A."/>
            <person name="Na H."/>
            <person name="Kennedy M."/>
            <person name="Barry K."/>
            <person name="Grigoriev I.V."/>
            <person name="Miller A.N."/>
            <person name="O'Donnell K."/>
            <person name="Stajich J.E."/>
            <person name="Bonito G."/>
        </authorList>
    </citation>
    <scope>NUCLEOTIDE SEQUENCE</scope>
    <source>
        <strain evidence="2">NRRL 2591</strain>
    </source>
</reference>
<evidence type="ECO:0000313" key="3">
    <source>
        <dbReference type="Proteomes" id="UP000723463"/>
    </source>
</evidence>
<dbReference type="AlphaFoldDB" id="A0A9P6FB63"/>
<organism evidence="2 3">
    <name type="scientific">Mortierella hygrophila</name>
    <dbReference type="NCBI Taxonomy" id="979708"/>
    <lineage>
        <taxon>Eukaryota</taxon>
        <taxon>Fungi</taxon>
        <taxon>Fungi incertae sedis</taxon>
        <taxon>Mucoromycota</taxon>
        <taxon>Mortierellomycotina</taxon>
        <taxon>Mortierellomycetes</taxon>
        <taxon>Mortierellales</taxon>
        <taxon>Mortierellaceae</taxon>
        <taxon>Mortierella</taxon>
    </lineage>
</organism>
<gene>
    <name evidence="2" type="ORF">EC957_009481</name>
</gene>
<feature type="region of interest" description="Disordered" evidence="1">
    <location>
        <begin position="102"/>
        <end position="123"/>
    </location>
</feature>
<accession>A0A9P6FB63</accession>
<sequence>MAACLMRSEYERRTYIKQIGEFTLTCDRIFQMGDQSEIDPVEEAEAMKMLNETLAFFKEHLFIFSLRKTTPVRVRTTRGKEILFTVPDTYWDAWQVELDRRSQEEDEKEKEEEAKNAAKEVQL</sequence>
<dbReference type="EMBL" id="JAAAXW010000052">
    <property type="protein sequence ID" value="KAF9546721.1"/>
    <property type="molecule type" value="Genomic_DNA"/>
</dbReference>
<name>A0A9P6FB63_9FUNG</name>
<keyword evidence="3" id="KW-1185">Reference proteome</keyword>
<evidence type="ECO:0000256" key="1">
    <source>
        <dbReference type="SAM" id="MobiDB-lite"/>
    </source>
</evidence>
<protein>
    <submittedName>
        <fullName evidence="2">Uncharacterized protein</fullName>
    </submittedName>
</protein>
<feature type="compositionally biased region" description="Basic and acidic residues" evidence="1">
    <location>
        <begin position="111"/>
        <end position="123"/>
    </location>
</feature>